<name>A0A2K9NTP5_BACTC</name>
<keyword evidence="1 2" id="KW-0238">DNA-binding</keyword>
<dbReference type="Gene3D" id="1.10.10.60">
    <property type="entry name" value="Homeodomain-like"/>
    <property type="match status" value="1"/>
</dbReference>
<dbReference type="SUPFAM" id="SSF48498">
    <property type="entry name" value="Tetracyclin repressor-like, C-terminal domain"/>
    <property type="match status" value="1"/>
</dbReference>
<dbReference type="OrthoDB" id="5293507at2"/>
<dbReference type="Gene3D" id="1.10.357.10">
    <property type="entry name" value="Tetracycline Repressor, domain 2"/>
    <property type="match status" value="1"/>
</dbReference>
<dbReference type="InterPro" id="IPR050624">
    <property type="entry name" value="HTH-type_Tx_Regulator"/>
</dbReference>
<dbReference type="RefSeq" id="WP_102244182.1">
    <property type="nucleotide sequence ID" value="NZ_CP025704.1"/>
</dbReference>
<feature type="domain" description="HTH tetR-type" evidence="3">
    <location>
        <begin position="10"/>
        <end position="70"/>
    </location>
</feature>
<evidence type="ECO:0000256" key="1">
    <source>
        <dbReference type="ARBA" id="ARBA00023125"/>
    </source>
</evidence>
<evidence type="ECO:0000259" key="3">
    <source>
        <dbReference type="PROSITE" id="PS50977"/>
    </source>
</evidence>
<dbReference type="PANTHER" id="PTHR43479:SF11">
    <property type="entry name" value="ACREF_ENVCD OPERON REPRESSOR-RELATED"/>
    <property type="match status" value="1"/>
</dbReference>
<reference evidence="4 5" key="1">
    <citation type="submission" date="2018-01" db="EMBL/GenBank/DDBJ databases">
        <title>Complete genome sequence of Bacteriovorax stolpii DSM12778.</title>
        <authorList>
            <person name="Tang B."/>
            <person name="Chang J."/>
        </authorList>
    </citation>
    <scope>NUCLEOTIDE SEQUENCE [LARGE SCALE GENOMIC DNA]</scope>
    <source>
        <strain evidence="4 5">DSM 12778</strain>
    </source>
</reference>
<accession>A0A2K9NTP5</accession>
<feature type="DNA-binding region" description="H-T-H motif" evidence="2">
    <location>
        <begin position="33"/>
        <end position="52"/>
    </location>
</feature>
<dbReference type="InterPro" id="IPR036271">
    <property type="entry name" value="Tet_transcr_reg_TetR-rel_C_sf"/>
</dbReference>
<gene>
    <name evidence="4" type="ORF">C0V70_12410</name>
</gene>
<dbReference type="InterPro" id="IPR009057">
    <property type="entry name" value="Homeodomain-like_sf"/>
</dbReference>
<dbReference type="PANTHER" id="PTHR43479">
    <property type="entry name" value="ACREF/ENVCD OPERON REPRESSOR-RELATED"/>
    <property type="match status" value="1"/>
</dbReference>
<dbReference type="Proteomes" id="UP000235584">
    <property type="component" value="Chromosome"/>
</dbReference>
<protein>
    <recommendedName>
        <fullName evidence="3">HTH tetR-type domain-containing protein</fullName>
    </recommendedName>
</protein>
<organism evidence="4 5">
    <name type="scientific">Bacteriovorax stolpii</name>
    <name type="common">Bdellovibrio stolpii</name>
    <dbReference type="NCBI Taxonomy" id="960"/>
    <lineage>
        <taxon>Bacteria</taxon>
        <taxon>Pseudomonadati</taxon>
        <taxon>Bdellovibrionota</taxon>
        <taxon>Bacteriovoracia</taxon>
        <taxon>Bacteriovoracales</taxon>
        <taxon>Bacteriovoracaceae</taxon>
        <taxon>Bacteriovorax</taxon>
    </lineage>
</organism>
<proteinExistence type="predicted"/>
<sequence>MNAIMKKTKENGRDRLIASALKLFSEKSFHAVSVREICDDAHANPSLISFHFGGKDSLLEVIFEEELLSSSFQDMVNILTTPTSIIDMEVKLSLYLQSYVNFYLENKEVVSIYLEELEKGHDLARRILSQTYGKIWDRLHLFIQEAQSQNFIKPDWDSKIVCFQIISPFFCLIRSRSTNLRRAECTLDDGEFTKKLIKQIVCSIKE</sequence>
<evidence type="ECO:0000313" key="5">
    <source>
        <dbReference type="Proteomes" id="UP000235584"/>
    </source>
</evidence>
<dbReference type="Pfam" id="PF00440">
    <property type="entry name" value="TetR_N"/>
    <property type="match status" value="1"/>
</dbReference>
<dbReference type="PROSITE" id="PS50977">
    <property type="entry name" value="HTH_TETR_2"/>
    <property type="match status" value="1"/>
</dbReference>
<keyword evidence="5" id="KW-1185">Reference proteome</keyword>
<dbReference type="EMBL" id="CP025704">
    <property type="protein sequence ID" value="AUN98891.1"/>
    <property type="molecule type" value="Genomic_DNA"/>
</dbReference>
<dbReference type="AlphaFoldDB" id="A0A2K9NTP5"/>
<dbReference type="KEGG" id="bsto:C0V70_12410"/>
<dbReference type="GO" id="GO:0003677">
    <property type="term" value="F:DNA binding"/>
    <property type="evidence" value="ECO:0007669"/>
    <property type="project" value="UniProtKB-UniRule"/>
</dbReference>
<evidence type="ECO:0000256" key="2">
    <source>
        <dbReference type="PROSITE-ProRule" id="PRU00335"/>
    </source>
</evidence>
<dbReference type="InterPro" id="IPR001647">
    <property type="entry name" value="HTH_TetR"/>
</dbReference>
<dbReference type="SUPFAM" id="SSF46689">
    <property type="entry name" value="Homeodomain-like"/>
    <property type="match status" value="1"/>
</dbReference>
<evidence type="ECO:0000313" key="4">
    <source>
        <dbReference type="EMBL" id="AUN98891.1"/>
    </source>
</evidence>